<comment type="caution">
    <text evidence="2">The sequence shown here is derived from an EMBL/GenBank/DDBJ whole genome shotgun (WGS) entry which is preliminary data.</text>
</comment>
<dbReference type="AlphaFoldDB" id="R5LHH5"/>
<keyword evidence="1" id="KW-0472">Membrane</keyword>
<dbReference type="Proteomes" id="UP000018300">
    <property type="component" value="Unassembled WGS sequence"/>
</dbReference>
<organism evidence="2 3">
    <name type="scientific">Eshraghiella crossota CAG:259</name>
    <dbReference type="NCBI Taxonomy" id="1263062"/>
    <lineage>
        <taxon>Bacteria</taxon>
        <taxon>Bacillati</taxon>
        <taxon>Bacillota</taxon>
        <taxon>Clostridia</taxon>
        <taxon>Lachnospirales</taxon>
        <taxon>Lachnospiraceae</taxon>
        <taxon>Eshraghiella</taxon>
    </lineage>
</organism>
<keyword evidence="1" id="KW-1133">Transmembrane helix</keyword>
<feature type="transmembrane region" description="Helical" evidence="1">
    <location>
        <begin position="269"/>
        <end position="287"/>
    </location>
</feature>
<feature type="transmembrane region" description="Helical" evidence="1">
    <location>
        <begin position="346"/>
        <end position="372"/>
    </location>
</feature>
<feature type="transmembrane region" description="Helical" evidence="1">
    <location>
        <begin position="12"/>
        <end position="32"/>
    </location>
</feature>
<keyword evidence="1" id="KW-0812">Transmembrane</keyword>
<dbReference type="EMBL" id="CAYU010000050">
    <property type="protein sequence ID" value="CCY76944.1"/>
    <property type="molecule type" value="Genomic_DNA"/>
</dbReference>
<evidence type="ECO:0000313" key="2">
    <source>
        <dbReference type="EMBL" id="CCY76944.1"/>
    </source>
</evidence>
<reference evidence="2" key="1">
    <citation type="submission" date="2012-11" db="EMBL/GenBank/DDBJ databases">
        <title>Dependencies among metagenomic species, viruses, plasmids and units of genetic variation.</title>
        <authorList>
            <person name="Nielsen H.B."/>
            <person name="Almeida M."/>
            <person name="Juncker A.S."/>
            <person name="Rasmussen S."/>
            <person name="Li J."/>
            <person name="Sunagawa S."/>
            <person name="Plichta D."/>
            <person name="Gautier L."/>
            <person name="Le Chatelier E."/>
            <person name="Peletier E."/>
            <person name="Bonde I."/>
            <person name="Nielsen T."/>
            <person name="Manichanh C."/>
            <person name="Arumugam M."/>
            <person name="Batto J."/>
            <person name="Santos M.B.Q.D."/>
            <person name="Blom N."/>
            <person name="Borruel N."/>
            <person name="Burgdorf K.S."/>
            <person name="Boumezbeur F."/>
            <person name="Casellas F."/>
            <person name="Dore J."/>
            <person name="Guarner F."/>
            <person name="Hansen T."/>
            <person name="Hildebrand F."/>
            <person name="Kaas R.S."/>
            <person name="Kennedy S."/>
            <person name="Kristiansen K."/>
            <person name="Kultima J.R."/>
            <person name="Leonard P."/>
            <person name="Levenez F."/>
            <person name="Lund O."/>
            <person name="Moumen B."/>
            <person name="Le Paslier D."/>
            <person name="Pons N."/>
            <person name="Pedersen O."/>
            <person name="Prifti E."/>
            <person name="Qin J."/>
            <person name="Raes J."/>
            <person name="Tap J."/>
            <person name="Tims S."/>
            <person name="Ussery D.W."/>
            <person name="Yamada T."/>
            <person name="MetaHit consortium"/>
            <person name="Renault P."/>
            <person name="Sicheritz-Ponten T."/>
            <person name="Bork P."/>
            <person name="Wang J."/>
            <person name="Brunak S."/>
            <person name="Ehrlich S.D."/>
        </authorList>
    </citation>
    <scope>NUCLEOTIDE SEQUENCE [LARGE SCALE GENOMIC DNA]</scope>
</reference>
<evidence type="ECO:0000256" key="1">
    <source>
        <dbReference type="SAM" id="Phobius"/>
    </source>
</evidence>
<proteinExistence type="predicted"/>
<gene>
    <name evidence="2" type="ORF">BN569_00506</name>
</gene>
<sequence length="384" mass="43665">MRWLKRDFVIKFSVIVAIAVTIIVSMNLVELLDKYVKVSLTSEKYSDYEYMELKDLKYLDKKEGPYDSSERIEMKKKAGEDLDYLLDNLPEFEGNVVFPLVYCSMNDGMIGVSCDVIIAYNEELPYIIDTKNCSEKGIYIGNSYNGYWSDGKVQIDSVEYDVAGIVSSNHLQLNNGIYIPYDAISERGRTDLHRILADYMVYEGAITVYFASDRPGVVEHDIELMKEWCRENGIVEVVNVSGSNEEYVEDEKNDIRSIPYQIIKKFVCYLAAAFCLFAVFEAIRLYMNRKKADIMILWSAGSKKTVILKMLIKELGMAVLIGVVLAFAAEWLIYGVILGCNLKTVFIYGAYSFAAVIILTIIMITVMLATTLHKPVISIIKKEQ</sequence>
<evidence type="ECO:0000313" key="3">
    <source>
        <dbReference type="Proteomes" id="UP000018300"/>
    </source>
</evidence>
<protein>
    <submittedName>
        <fullName evidence="2">Uncharacterized protein</fullName>
    </submittedName>
</protein>
<accession>R5LHH5</accession>
<name>R5LHH5_9FIRM</name>
<feature type="transmembrane region" description="Helical" evidence="1">
    <location>
        <begin position="315"/>
        <end position="334"/>
    </location>
</feature>